<protein>
    <submittedName>
        <fullName evidence="1">Uncharacterized protein</fullName>
    </submittedName>
</protein>
<dbReference type="AlphaFoldDB" id="A0A6G1CZF3"/>
<sequence>MTACGRTSAWCRAAQSSIPLVPRLSSSTLPSCQLLEVRDDGSVGWAAATARAAVSSPAFRPRMKVTMPKEVDPVTPDLATPYRQRAAATTDGYTGFAGTNLTLDGMATATPAGLLQLTNGTGGLKAHAFHPDPLRSRDLTS</sequence>
<dbReference type="Gene3D" id="2.60.120.200">
    <property type="match status" value="1"/>
</dbReference>
<evidence type="ECO:0000313" key="1">
    <source>
        <dbReference type="EMBL" id="KAF0905556.1"/>
    </source>
</evidence>
<name>A0A6G1CZF3_9ORYZ</name>
<dbReference type="InterPro" id="IPR013320">
    <property type="entry name" value="ConA-like_dom_sf"/>
</dbReference>
<dbReference type="OrthoDB" id="782726at2759"/>
<gene>
    <name evidence="1" type="ORF">E2562_007353</name>
</gene>
<dbReference type="EMBL" id="SPHZ02000007">
    <property type="protein sequence ID" value="KAF0905556.1"/>
    <property type="molecule type" value="Genomic_DNA"/>
</dbReference>
<dbReference type="SUPFAM" id="SSF49899">
    <property type="entry name" value="Concanavalin A-like lectins/glucanases"/>
    <property type="match status" value="1"/>
</dbReference>
<reference evidence="1 2" key="1">
    <citation type="submission" date="2019-11" db="EMBL/GenBank/DDBJ databases">
        <title>Whole genome sequence of Oryza granulata.</title>
        <authorList>
            <person name="Li W."/>
        </authorList>
    </citation>
    <scope>NUCLEOTIDE SEQUENCE [LARGE SCALE GENOMIC DNA]</scope>
    <source>
        <strain evidence="2">cv. Menghai</strain>
        <tissue evidence="1">Leaf</tissue>
    </source>
</reference>
<organism evidence="1 2">
    <name type="scientific">Oryza meyeriana var. granulata</name>
    <dbReference type="NCBI Taxonomy" id="110450"/>
    <lineage>
        <taxon>Eukaryota</taxon>
        <taxon>Viridiplantae</taxon>
        <taxon>Streptophyta</taxon>
        <taxon>Embryophyta</taxon>
        <taxon>Tracheophyta</taxon>
        <taxon>Spermatophyta</taxon>
        <taxon>Magnoliopsida</taxon>
        <taxon>Liliopsida</taxon>
        <taxon>Poales</taxon>
        <taxon>Poaceae</taxon>
        <taxon>BOP clade</taxon>
        <taxon>Oryzoideae</taxon>
        <taxon>Oryzeae</taxon>
        <taxon>Oryzinae</taxon>
        <taxon>Oryza</taxon>
        <taxon>Oryza meyeriana</taxon>
    </lineage>
</organism>
<proteinExistence type="predicted"/>
<dbReference type="Proteomes" id="UP000479710">
    <property type="component" value="Unassembled WGS sequence"/>
</dbReference>
<accession>A0A6G1CZF3</accession>
<keyword evidence="2" id="KW-1185">Reference proteome</keyword>
<evidence type="ECO:0000313" key="2">
    <source>
        <dbReference type="Proteomes" id="UP000479710"/>
    </source>
</evidence>
<comment type="caution">
    <text evidence="1">The sequence shown here is derived from an EMBL/GenBank/DDBJ whole genome shotgun (WGS) entry which is preliminary data.</text>
</comment>